<accession>A0ABU9ZEH4</accession>
<dbReference type="EMBL" id="JAQYXL010000001">
    <property type="protein sequence ID" value="MEN3229864.1"/>
    <property type="molecule type" value="Genomic_DNA"/>
</dbReference>
<reference evidence="2 3" key="1">
    <citation type="journal article" date="2023" name="PLoS ONE">
        <title>Complete genome assembly of Hawai'i environmental nontuberculous mycobacteria reveals unexpected co-isolation with methylobacteria.</title>
        <authorList>
            <person name="Hendrix J."/>
            <person name="Epperson L.E."/>
            <person name="Tong E.I."/>
            <person name="Chan Y.L."/>
            <person name="Hasan N.A."/>
            <person name="Dawrs S.N."/>
            <person name="Norton G.J."/>
            <person name="Virdi R."/>
            <person name="Crooks J.L."/>
            <person name="Chan E.D."/>
            <person name="Honda J.R."/>
            <person name="Strong M."/>
        </authorList>
    </citation>
    <scope>NUCLEOTIDE SEQUENCE [LARGE SCALE GENOMIC DNA]</scope>
    <source>
        <strain evidence="2 3">NJH_HI01</strain>
    </source>
</reference>
<feature type="compositionally biased region" description="Basic and acidic residues" evidence="1">
    <location>
        <begin position="175"/>
        <end position="184"/>
    </location>
</feature>
<sequence length="363" mass="38296">MASSRHAFGRLTGAVLRRGLGFGLTAALLTGAGLQAAAAQGFYRGIYGPPRVVYFEEDGLLPPREVVEDLRDRGFTEIARPRYDGRNYRVEATSPRGQRLRLVVDAREGDVIGREPLGGVYYPSDRIRPAAPGYGWTEDDMRPRRPLREAERIVPPADIPSVPGLRNAPAGSDRGAPRDVRVERAPPATRPEANPLGVNPDAVGRSETPRRAAARTAPAPKLPSQARIAPAAPEPSLRSGPAGSTAMTPAAKSEPAKSEPARNESVKTEPAKPDVKEAKAVEPKAREVRPEVGKAEAAKSEPSKETAKDTPKEPTKTAESKPAPAAGKGWQDPPADGARKNVRVIGGATVVPGGAGGEASSTD</sequence>
<gene>
    <name evidence="2" type="ORF">PUR21_19775</name>
</gene>
<organism evidence="2 3">
    <name type="scientific">Methylorubrum rhodesianum</name>
    <dbReference type="NCBI Taxonomy" id="29427"/>
    <lineage>
        <taxon>Bacteria</taxon>
        <taxon>Pseudomonadati</taxon>
        <taxon>Pseudomonadota</taxon>
        <taxon>Alphaproteobacteria</taxon>
        <taxon>Hyphomicrobiales</taxon>
        <taxon>Methylobacteriaceae</taxon>
        <taxon>Methylorubrum</taxon>
    </lineage>
</organism>
<comment type="caution">
    <text evidence="2">The sequence shown here is derived from an EMBL/GenBank/DDBJ whole genome shotgun (WGS) entry which is preliminary data.</text>
</comment>
<protein>
    <submittedName>
        <fullName evidence="2">Uncharacterized protein</fullName>
    </submittedName>
</protein>
<proteinExistence type="predicted"/>
<evidence type="ECO:0000313" key="2">
    <source>
        <dbReference type="EMBL" id="MEN3229864.1"/>
    </source>
</evidence>
<evidence type="ECO:0000256" key="1">
    <source>
        <dbReference type="SAM" id="MobiDB-lite"/>
    </source>
</evidence>
<dbReference type="Proteomes" id="UP001404845">
    <property type="component" value="Unassembled WGS sequence"/>
</dbReference>
<keyword evidence="3" id="KW-1185">Reference proteome</keyword>
<dbReference type="RefSeq" id="WP_183667829.1">
    <property type="nucleotide sequence ID" value="NZ_JACHOS010000007.1"/>
</dbReference>
<feature type="compositionally biased region" description="Basic and acidic residues" evidence="1">
    <location>
        <begin position="254"/>
        <end position="319"/>
    </location>
</feature>
<evidence type="ECO:0000313" key="3">
    <source>
        <dbReference type="Proteomes" id="UP001404845"/>
    </source>
</evidence>
<name>A0ABU9ZEH4_9HYPH</name>
<feature type="region of interest" description="Disordered" evidence="1">
    <location>
        <begin position="148"/>
        <end position="363"/>
    </location>
</feature>